<feature type="compositionally biased region" description="Basic residues" evidence="1">
    <location>
        <begin position="126"/>
        <end position="146"/>
    </location>
</feature>
<feature type="region of interest" description="Disordered" evidence="1">
    <location>
        <begin position="119"/>
        <end position="174"/>
    </location>
</feature>
<keyword evidence="2" id="KW-1133">Transmembrane helix</keyword>
<dbReference type="InParanoid" id="J3K3A6"/>
<evidence type="ECO:0000256" key="2">
    <source>
        <dbReference type="SAM" id="Phobius"/>
    </source>
</evidence>
<accession>J3K3A6</accession>
<name>J3K3A6_COCIM</name>
<feature type="region of interest" description="Disordered" evidence="1">
    <location>
        <begin position="73"/>
        <end position="92"/>
    </location>
</feature>
<dbReference type="GeneID" id="24164565"/>
<feature type="transmembrane region" description="Helical" evidence="2">
    <location>
        <begin position="21"/>
        <end position="41"/>
    </location>
</feature>
<dbReference type="Proteomes" id="UP000001261">
    <property type="component" value="Unassembled WGS sequence"/>
</dbReference>
<evidence type="ECO:0000256" key="1">
    <source>
        <dbReference type="SAM" id="MobiDB-lite"/>
    </source>
</evidence>
<dbReference type="VEuPathDB" id="FungiDB:CIMG_12938"/>
<reference evidence="4" key="2">
    <citation type="journal article" date="2010" name="Genome Res.">
        <title>Population genomic sequencing of Coccidioides fungi reveals recent hybridization and transposon control.</title>
        <authorList>
            <person name="Neafsey D.E."/>
            <person name="Barker B.M."/>
            <person name="Sharpton T.J."/>
            <person name="Stajich J.E."/>
            <person name="Park D.J."/>
            <person name="Whiston E."/>
            <person name="Hung C.-Y."/>
            <person name="McMahan C."/>
            <person name="White J."/>
            <person name="Sykes S."/>
            <person name="Heiman D."/>
            <person name="Young S."/>
            <person name="Zeng Q."/>
            <person name="Abouelleil A."/>
            <person name="Aftuck L."/>
            <person name="Bessette D."/>
            <person name="Brown A."/>
            <person name="FitzGerald M."/>
            <person name="Lui A."/>
            <person name="Macdonald J.P."/>
            <person name="Priest M."/>
            <person name="Orbach M.J."/>
            <person name="Galgiani J.N."/>
            <person name="Kirkland T.N."/>
            <person name="Cole G.T."/>
            <person name="Birren B.W."/>
            <person name="Henn M.R."/>
            <person name="Taylor J.W."/>
            <person name="Rounsley S.D."/>
        </authorList>
    </citation>
    <scope>GENOME REANNOTATION</scope>
    <source>
        <strain evidence="4">RS</strain>
    </source>
</reference>
<dbReference type="KEGG" id="cim:CIMG_12938"/>
<protein>
    <submittedName>
        <fullName evidence="3">Uncharacterized protein</fullName>
    </submittedName>
</protein>
<dbReference type="AlphaFoldDB" id="J3K3A6"/>
<evidence type="ECO:0000313" key="3">
    <source>
        <dbReference type="EMBL" id="EAS28644.3"/>
    </source>
</evidence>
<proteinExistence type="predicted"/>
<evidence type="ECO:0000313" key="4">
    <source>
        <dbReference type="Proteomes" id="UP000001261"/>
    </source>
</evidence>
<gene>
    <name evidence="3" type="ORF">CIMG_12938</name>
</gene>
<dbReference type="RefSeq" id="XP_001240227.2">
    <property type="nucleotide sequence ID" value="XM_001240226.2"/>
</dbReference>
<keyword evidence="2" id="KW-0472">Membrane</keyword>
<keyword evidence="4" id="KW-1185">Reference proteome</keyword>
<organism evidence="3 4">
    <name type="scientific">Coccidioides immitis (strain RS)</name>
    <name type="common">Valley fever fungus</name>
    <dbReference type="NCBI Taxonomy" id="246410"/>
    <lineage>
        <taxon>Eukaryota</taxon>
        <taxon>Fungi</taxon>
        <taxon>Dikarya</taxon>
        <taxon>Ascomycota</taxon>
        <taxon>Pezizomycotina</taxon>
        <taxon>Eurotiomycetes</taxon>
        <taxon>Eurotiomycetidae</taxon>
        <taxon>Onygenales</taxon>
        <taxon>Onygenaceae</taxon>
        <taxon>Coccidioides</taxon>
    </lineage>
</organism>
<keyword evidence="2" id="KW-0812">Transmembrane</keyword>
<feature type="compositionally biased region" description="Basic and acidic residues" evidence="1">
    <location>
        <begin position="147"/>
        <end position="174"/>
    </location>
</feature>
<dbReference type="EMBL" id="GG704912">
    <property type="protein sequence ID" value="EAS28644.3"/>
    <property type="molecule type" value="Genomic_DNA"/>
</dbReference>
<sequence length="174" mass="19870">MNITGNIPLLSYFRRLLKQSYALYLSHTLILGISIMIRSNYFSLINMPDHLIPAAPAPPTIIHYLHSVSAPPTTATAPSLLPPPTTASVPLPSANRVSTCQMADIRASVWFTKLVLEEQEEEKEEKKKKKKKKRKKTEKKKKREKKKEKENYNNDKNNDNDKNNNNNDDDKLAI</sequence>
<reference evidence="4" key="1">
    <citation type="journal article" date="2009" name="Genome Res.">
        <title>Comparative genomic analyses of the human fungal pathogens Coccidioides and their relatives.</title>
        <authorList>
            <person name="Sharpton T.J."/>
            <person name="Stajich J.E."/>
            <person name="Rounsley S.D."/>
            <person name="Gardner M.J."/>
            <person name="Wortman J.R."/>
            <person name="Jordar V.S."/>
            <person name="Maiti R."/>
            <person name="Kodira C.D."/>
            <person name="Neafsey D.E."/>
            <person name="Zeng Q."/>
            <person name="Hung C.-Y."/>
            <person name="McMahan C."/>
            <person name="Muszewska A."/>
            <person name="Grynberg M."/>
            <person name="Mandel M.A."/>
            <person name="Kellner E.M."/>
            <person name="Barker B.M."/>
            <person name="Galgiani J.N."/>
            <person name="Orbach M.J."/>
            <person name="Kirkland T.N."/>
            <person name="Cole G.T."/>
            <person name="Henn M.R."/>
            <person name="Birren B.W."/>
            <person name="Taylor J.W."/>
        </authorList>
    </citation>
    <scope>NUCLEOTIDE SEQUENCE [LARGE SCALE GENOMIC DNA]</scope>
    <source>
        <strain evidence="4">RS</strain>
    </source>
</reference>